<sequence>MDSKIKLWYTVFSPTKRVGLLILIKAHNLSTSLSSFESQRQQITASTLASSLFLSLGRLATTTSRLLRFLPEKFEDIFMIGA</sequence>
<dbReference type="AlphaFoldDB" id="A0ABD1HIX9"/>
<gene>
    <name evidence="1" type="ORF">AAHA92_15498</name>
</gene>
<protein>
    <submittedName>
        <fullName evidence="1">Uncharacterized protein</fullName>
    </submittedName>
</protein>
<reference evidence="1 2" key="1">
    <citation type="submission" date="2024-06" db="EMBL/GenBank/DDBJ databases">
        <title>A chromosome level genome sequence of Diviner's sage (Salvia divinorum).</title>
        <authorList>
            <person name="Ford S.A."/>
            <person name="Ro D.-K."/>
            <person name="Ness R.W."/>
            <person name="Phillips M.A."/>
        </authorList>
    </citation>
    <scope>NUCLEOTIDE SEQUENCE [LARGE SCALE GENOMIC DNA]</scope>
    <source>
        <strain evidence="1">SAF-2024a</strain>
        <tissue evidence="1">Leaf</tissue>
    </source>
</reference>
<comment type="caution">
    <text evidence="1">The sequence shown here is derived from an EMBL/GenBank/DDBJ whole genome shotgun (WGS) entry which is preliminary data.</text>
</comment>
<proteinExistence type="predicted"/>
<dbReference type="Proteomes" id="UP001567538">
    <property type="component" value="Unassembled WGS sequence"/>
</dbReference>
<evidence type="ECO:0000313" key="1">
    <source>
        <dbReference type="EMBL" id="KAL1555009.1"/>
    </source>
</evidence>
<accession>A0ABD1HIX9</accession>
<keyword evidence="2" id="KW-1185">Reference proteome</keyword>
<organism evidence="1 2">
    <name type="scientific">Salvia divinorum</name>
    <name type="common">Maria pastora</name>
    <name type="synonym">Diviner's sage</name>
    <dbReference type="NCBI Taxonomy" id="28513"/>
    <lineage>
        <taxon>Eukaryota</taxon>
        <taxon>Viridiplantae</taxon>
        <taxon>Streptophyta</taxon>
        <taxon>Embryophyta</taxon>
        <taxon>Tracheophyta</taxon>
        <taxon>Spermatophyta</taxon>
        <taxon>Magnoliopsida</taxon>
        <taxon>eudicotyledons</taxon>
        <taxon>Gunneridae</taxon>
        <taxon>Pentapetalae</taxon>
        <taxon>asterids</taxon>
        <taxon>lamiids</taxon>
        <taxon>Lamiales</taxon>
        <taxon>Lamiaceae</taxon>
        <taxon>Nepetoideae</taxon>
        <taxon>Mentheae</taxon>
        <taxon>Salviinae</taxon>
        <taxon>Salvia</taxon>
        <taxon>Salvia subgen. Calosphace</taxon>
    </lineage>
</organism>
<dbReference type="EMBL" id="JBEAFC010000006">
    <property type="protein sequence ID" value="KAL1555009.1"/>
    <property type="molecule type" value="Genomic_DNA"/>
</dbReference>
<evidence type="ECO:0000313" key="2">
    <source>
        <dbReference type="Proteomes" id="UP001567538"/>
    </source>
</evidence>
<name>A0ABD1HIX9_SALDI</name>